<name>A0A553JUQ3_SHEHA</name>
<dbReference type="Gene3D" id="2.60.40.10">
    <property type="entry name" value="Immunoglobulins"/>
    <property type="match status" value="2"/>
</dbReference>
<dbReference type="RefSeq" id="WP_143562629.1">
    <property type="nucleotide sequence ID" value="NZ_BMPL01000001.1"/>
</dbReference>
<evidence type="ECO:0000256" key="6">
    <source>
        <dbReference type="ARBA" id="ARBA00022833"/>
    </source>
</evidence>
<feature type="domain" description="PKD" evidence="8">
    <location>
        <begin position="407"/>
        <end position="485"/>
    </location>
</feature>
<dbReference type="PANTHER" id="PTHR12147:SF56">
    <property type="entry name" value="AMINOPEPTIDASE YDR415C-RELATED"/>
    <property type="match status" value="1"/>
</dbReference>
<feature type="signal peptide" evidence="7">
    <location>
        <begin position="1"/>
        <end position="25"/>
    </location>
</feature>
<dbReference type="InterPro" id="IPR013783">
    <property type="entry name" value="Ig-like_fold"/>
</dbReference>
<evidence type="ECO:0000256" key="1">
    <source>
        <dbReference type="ARBA" id="ARBA00022438"/>
    </source>
</evidence>
<comment type="caution">
    <text evidence="9">The sequence shown here is derived from an EMBL/GenBank/DDBJ whole genome shotgun (WGS) entry which is preliminary data.</text>
</comment>
<dbReference type="OrthoDB" id="9789219at2"/>
<dbReference type="InterPro" id="IPR045175">
    <property type="entry name" value="M28_fam"/>
</dbReference>
<gene>
    <name evidence="9" type="ORF">FN961_00705</name>
</gene>
<dbReference type="InterPro" id="IPR022409">
    <property type="entry name" value="PKD/Chitinase_dom"/>
</dbReference>
<dbReference type="PROSITE" id="PS50093">
    <property type="entry name" value="PKD"/>
    <property type="match status" value="2"/>
</dbReference>
<evidence type="ECO:0000259" key="8">
    <source>
        <dbReference type="PROSITE" id="PS50093"/>
    </source>
</evidence>
<dbReference type="Gene3D" id="3.40.630.10">
    <property type="entry name" value="Zn peptidases"/>
    <property type="match status" value="1"/>
</dbReference>
<feature type="domain" description="PKD" evidence="8">
    <location>
        <begin position="488"/>
        <end position="568"/>
    </location>
</feature>
<dbReference type="EMBL" id="VKGK01000001">
    <property type="protein sequence ID" value="TRY16184.1"/>
    <property type="molecule type" value="Genomic_DNA"/>
</dbReference>
<dbReference type="Proteomes" id="UP000318126">
    <property type="component" value="Unassembled WGS sequence"/>
</dbReference>
<dbReference type="CDD" id="cd00146">
    <property type="entry name" value="PKD"/>
    <property type="match status" value="2"/>
</dbReference>
<keyword evidence="6" id="KW-0862">Zinc</keyword>
<sequence length="651" mass="69647">MNSFTKISALGVLLPLLTASTLVIAEEKKVWITIGSDAQYQATQVGAQLAPALQYSKIDKLPVLIYQANETQLQNLTHIMHEQKNRCGGYIVHSSYQEAVDAMQGPKQKLAFNAPPIQHSEKVNALLPLIEAGKIKTTIQSLSGFTNRYYTSSTGKQAADWLASHWAQLASQHAWASVESYNHSGWGQDSVILKITGSQYPDEILVMGGHLDSTAGYGTGEGTVAPGADDDASGIASLTNVASALLESGEQPQRSIHIMGYAAEEVGLRGSSEIAAAYKASGAQVLAALQLDMTNYHGSTEDIVFMTDYIDSNFALYMKQLLDTYQPQIVYGDDSCGYACSDHASWYDQGYPTTMPFESNLNDYNPNIHSRHDTLANSDSEAENSVPFARLALSFAIEMGNPDAGGTPIEPVASFTTQCNELSCQFDSSPSSGEISSYQWSFGDGNESSATSPVHAYGVGGQYQVTLTVTDINDLSDSDSQSVSVSEGSATPVAGFESSVDGLSVSFTNTSTDADDDIVSYSWNFGDTGTSVDTNPTHSYASAGSYAVSLTVTDSENNTDTANMNVDVFNGDITAEILRAKLSRRGSALVDLAWDGANGNSVAIYRNGEIVATTNNDGRYRDRFRDAPASVVYKICEAGTSLCSDPISVQF</sequence>
<dbReference type="Pfam" id="PF18911">
    <property type="entry name" value="PKD_4"/>
    <property type="match status" value="2"/>
</dbReference>
<dbReference type="AlphaFoldDB" id="A0A553JUQ3"/>
<keyword evidence="10" id="KW-1185">Reference proteome</keyword>
<dbReference type="GO" id="GO:0046872">
    <property type="term" value="F:metal ion binding"/>
    <property type="evidence" value="ECO:0007669"/>
    <property type="project" value="UniProtKB-KW"/>
</dbReference>
<keyword evidence="5 9" id="KW-0378">Hydrolase</keyword>
<dbReference type="GO" id="GO:0004177">
    <property type="term" value="F:aminopeptidase activity"/>
    <property type="evidence" value="ECO:0007669"/>
    <property type="project" value="UniProtKB-KW"/>
</dbReference>
<evidence type="ECO:0000256" key="3">
    <source>
        <dbReference type="ARBA" id="ARBA00022723"/>
    </source>
</evidence>
<evidence type="ECO:0000256" key="4">
    <source>
        <dbReference type="ARBA" id="ARBA00022729"/>
    </source>
</evidence>
<organism evidence="9 10">
    <name type="scientific">Shewanella hanedai</name>
    <name type="common">Alteromonas hanedai</name>
    <dbReference type="NCBI Taxonomy" id="25"/>
    <lineage>
        <taxon>Bacteria</taxon>
        <taxon>Pseudomonadati</taxon>
        <taxon>Pseudomonadota</taxon>
        <taxon>Gammaproteobacteria</taxon>
        <taxon>Alteromonadales</taxon>
        <taxon>Shewanellaceae</taxon>
        <taxon>Shewanella</taxon>
    </lineage>
</organism>
<keyword evidence="1" id="KW-0031">Aminopeptidase</keyword>
<dbReference type="SMART" id="SM00089">
    <property type="entry name" value="PKD"/>
    <property type="match status" value="2"/>
</dbReference>
<keyword evidence="3" id="KW-0479">Metal-binding</keyword>
<dbReference type="Pfam" id="PF04389">
    <property type="entry name" value="Peptidase_M28"/>
    <property type="match status" value="1"/>
</dbReference>
<dbReference type="GO" id="GO:0008235">
    <property type="term" value="F:metalloexopeptidase activity"/>
    <property type="evidence" value="ECO:0007669"/>
    <property type="project" value="InterPro"/>
</dbReference>
<dbReference type="InterPro" id="IPR007484">
    <property type="entry name" value="Peptidase_M28"/>
</dbReference>
<proteinExistence type="predicted"/>
<dbReference type="InterPro" id="IPR035986">
    <property type="entry name" value="PKD_dom_sf"/>
</dbReference>
<dbReference type="SUPFAM" id="SSF53187">
    <property type="entry name" value="Zn-dependent exopeptidases"/>
    <property type="match status" value="1"/>
</dbReference>
<evidence type="ECO:0000256" key="2">
    <source>
        <dbReference type="ARBA" id="ARBA00022670"/>
    </source>
</evidence>
<evidence type="ECO:0000313" key="10">
    <source>
        <dbReference type="Proteomes" id="UP000318126"/>
    </source>
</evidence>
<keyword evidence="2" id="KW-0645">Protease</keyword>
<reference evidence="10" key="1">
    <citation type="submission" date="2019-07" db="EMBL/GenBank/DDBJ databases">
        <title>Shewanella sp. YLB-08 draft genomic sequence.</title>
        <authorList>
            <person name="Yu L."/>
        </authorList>
    </citation>
    <scope>NUCLEOTIDE SEQUENCE [LARGE SCALE GENOMIC DNA]</scope>
    <source>
        <strain evidence="10">JCM 20706</strain>
    </source>
</reference>
<evidence type="ECO:0000313" key="9">
    <source>
        <dbReference type="EMBL" id="TRY16184.1"/>
    </source>
</evidence>
<accession>A0A553JUQ3</accession>
<feature type="chain" id="PRO_5022078620" evidence="7">
    <location>
        <begin position="26"/>
        <end position="651"/>
    </location>
</feature>
<dbReference type="SUPFAM" id="SSF49299">
    <property type="entry name" value="PKD domain"/>
    <property type="match status" value="2"/>
</dbReference>
<keyword evidence="4 7" id="KW-0732">Signal</keyword>
<dbReference type="GO" id="GO:0006508">
    <property type="term" value="P:proteolysis"/>
    <property type="evidence" value="ECO:0007669"/>
    <property type="project" value="UniProtKB-KW"/>
</dbReference>
<evidence type="ECO:0000256" key="5">
    <source>
        <dbReference type="ARBA" id="ARBA00022801"/>
    </source>
</evidence>
<dbReference type="PANTHER" id="PTHR12147">
    <property type="entry name" value="METALLOPEPTIDASE M28 FAMILY MEMBER"/>
    <property type="match status" value="1"/>
</dbReference>
<protein>
    <submittedName>
        <fullName evidence="9">M20/M25/M40 family metallo-hydrolase</fullName>
    </submittedName>
</protein>
<evidence type="ECO:0000256" key="7">
    <source>
        <dbReference type="SAM" id="SignalP"/>
    </source>
</evidence>
<dbReference type="InterPro" id="IPR000601">
    <property type="entry name" value="PKD_dom"/>
</dbReference>